<keyword evidence="4" id="KW-1185">Reference proteome</keyword>
<dbReference type="OrthoDB" id="9762302at2"/>
<feature type="region of interest" description="Disordered" evidence="1">
    <location>
        <begin position="577"/>
        <end position="597"/>
    </location>
</feature>
<feature type="chain" id="PRO_5012075827" evidence="2">
    <location>
        <begin position="31"/>
        <end position="702"/>
    </location>
</feature>
<dbReference type="GO" id="GO:0004177">
    <property type="term" value="F:aminopeptidase activity"/>
    <property type="evidence" value="ECO:0007669"/>
    <property type="project" value="UniProtKB-KW"/>
</dbReference>
<evidence type="ECO:0000256" key="1">
    <source>
        <dbReference type="SAM" id="MobiDB-lite"/>
    </source>
</evidence>
<keyword evidence="3" id="KW-0645">Protease</keyword>
<feature type="signal peptide" evidence="2">
    <location>
        <begin position="1"/>
        <end position="30"/>
    </location>
</feature>
<keyword evidence="3" id="KW-0378">Hydrolase</keyword>
<evidence type="ECO:0000256" key="2">
    <source>
        <dbReference type="SAM" id="SignalP"/>
    </source>
</evidence>
<dbReference type="InterPro" id="IPR027268">
    <property type="entry name" value="Peptidase_M4/M1_CTD_sf"/>
</dbReference>
<dbReference type="STRING" id="252474.B1A74_10780"/>
<gene>
    <name evidence="3" type="ORF">B1A74_10780</name>
</gene>
<keyword evidence="2" id="KW-0732">Signal</keyword>
<dbReference type="EMBL" id="MUZR01000049">
    <property type="protein sequence ID" value="OOC09465.1"/>
    <property type="molecule type" value="Genomic_DNA"/>
</dbReference>
<protein>
    <submittedName>
        <fullName evidence="3">Aminopeptidase</fullName>
    </submittedName>
</protein>
<accession>A0A1V2ZWK8</accession>
<dbReference type="SUPFAM" id="SSF55486">
    <property type="entry name" value="Metalloproteases ('zincins'), catalytic domain"/>
    <property type="match status" value="1"/>
</dbReference>
<comment type="caution">
    <text evidence="3">The sequence shown here is derived from an EMBL/GenBank/DDBJ whole genome shotgun (WGS) entry which is preliminary data.</text>
</comment>
<proteinExistence type="predicted"/>
<dbReference type="Gene3D" id="1.10.390.10">
    <property type="entry name" value="Neutral Protease Domain 2"/>
    <property type="match status" value="1"/>
</dbReference>
<reference evidence="3 4" key="1">
    <citation type="submission" date="2017-02" db="EMBL/GenBank/DDBJ databases">
        <title>Genomic diversity within the haloalkaliphilic genus Thioalkalivibrio.</title>
        <authorList>
            <person name="Ahn A.-C."/>
            <person name="Meier-Kolthoff J."/>
            <person name="Overmars L."/>
            <person name="Richter M."/>
            <person name="Woyke T."/>
            <person name="Sorokin D.Y."/>
            <person name="Muyzer G."/>
        </authorList>
    </citation>
    <scope>NUCLEOTIDE SEQUENCE [LARGE SCALE GENOMIC DNA]</scope>
    <source>
        <strain evidence="3 4">HL17</strain>
    </source>
</reference>
<evidence type="ECO:0000313" key="4">
    <source>
        <dbReference type="Proteomes" id="UP000189177"/>
    </source>
</evidence>
<keyword evidence="3" id="KW-0031">Aminopeptidase</keyword>
<organism evidence="3 4">
    <name type="scientific">Thioalkalivibrio halophilus</name>
    <dbReference type="NCBI Taxonomy" id="252474"/>
    <lineage>
        <taxon>Bacteria</taxon>
        <taxon>Pseudomonadati</taxon>
        <taxon>Pseudomonadota</taxon>
        <taxon>Gammaproteobacteria</taxon>
        <taxon>Chromatiales</taxon>
        <taxon>Ectothiorhodospiraceae</taxon>
        <taxon>Thioalkalivibrio</taxon>
    </lineage>
</organism>
<dbReference type="AlphaFoldDB" id="A0A1V2ZWK8"/>
<dbReference type="Proteomes" id="UP000189177">
    <property type="component" value="Unassembled WGS sequence"/>
</dbReference>
<dbReference type="RefSeq" id="WP_077244651.1">
    <property type="nucleotide sequence ID" value="NZ_MUZR01000049.1"/>
</dbReference>
<evidence type="ECO:0000313" key="3">
    <source>
        <dbReference type="EMBL" id="OOC09465.1"/>
    </source>
</evidence>
<sequence length="702" mass="76002">MARLRRTPGHNRPGTTALVCLLSVPLAGWAAPVVAGEPPARELTIELFPAEQRLQGRLSLPAAMLEDADGDLRFRFARGLRVDTVERGGHALNHEHSDAGYLQVTLDGDGDVAGGPLVIEYRARLQAPEDAGPGGGFLGAAGGFLPAGADWYPRRPEAEPASVRLEVLAADGHRVVASGSWRKDAAKDAATGDAATGDAEGVTRAVFEHPGGRALALASGPWEEGRSETADGVEVRTLFPAELEDAFGATYREKTVEYLERFSDRIGPYAFDSFTVAASPAPVGLAFSGFTLLGERVIPLPFIPHTSLGHEVLHNWWGTGVYADRRQGNWTEGLTTFMADYRFAEERGEARDERGQWLRDYAALPAGEDYPHGEFVGGNAGADRIAGYHRGAMLWRMLEDRIGEAALHAGLADFYAEYRHREAGWPELIAAVDAATEDDLEPFFEQWIGRAGAPRLALENPAAREDADGWRVTARLAQADTDHPWRVRVPLVVEFAEEDGRETHWVDLEEAAIELELELSTDARPARIAVDPDWRVFRHLAAEECPRILREAELDPATRVIPLGGASPAELAPWLGRVPETADPDTDPDSDSGAGAEAPRVLLGSRAAVAEWLSERGLPTRPQEVHADTDDLPDAGSDVEALAWTVPETGITVIAADSPGERRALAGALRHRAQESYLLQDDGEPVARGLWPVPGPWRALAD</sequence>
<name>A0A1V2ZWK8_9GAMM</name>